<comment type="caution">
    <text evidence="1">The sequence shown here is derived from an EMBL/GenBank/DDBJ whole genome shotgun (WGS) entry which is preliminary data.</text>
</comment>
<gene>
    <name evidence="1" type="ORF">DERYTH_LOCUS23703</name>
</gene>
<dbReference type="AlphaFoldDB" id="A0A9N9K1I5"/>
<dbReference type="EMBL" id="CAJVPY010037063">
    <property type="protein sequence ID" value="CAG8802559.1"/>
    <property type="molecule type" value="Genomic_DNA"/>
</dbReference>
<sequence length="82" mass="9773">MAALKSIKRQKTSTKNTRCFYCREHEIKYEKSLENPKICKNCYKKNLPNCIHVKPSYYSEEIKRLNSVVNNHVSRILLLEKQ</sequence>
<reference evidence="1" key="1">
    <citation type="submission" date="2021-06" db="EMBL/GenBank/DDBJ databases">
        <authorList>
            <person name="Kallberg Y."/>
            <person name="Tangrot J."/>
            <person name="Rosling A."/>
        </authorList>
    </citation>
    <scope>NUCLEOTIDE SEQUENCE</scope>
    <source>
        <strain evidence="1">MA453B</strain>
    </source>
</reference>
<dbReference type="Proteomes" id="UP000789405">
    <property type="component" value="Unassembled WGS sequence"/>
</dbReference>
<organism evidence="1 2">
    <name type="scientific">Dentiscutata erythropus</name>
    <dbReference type="NCBI Taxonomy" id="1348616"/>
    <lineage>
        <taxon>Eukaryota</taxon>
        <taxon>Fungi</taxon>
        <taxon>Fungi incertae sedis</taxon>
        <taxon>Mucoromycota</taxon>
        <taxon>Glomeromycotina</taxon>
        <taxon>Glomeromycetes</taxon>
        <taxon>Diversisporales</taxon>
        <taxon>Gigasporaceae</taxon>
        <taxon>Dentiscutata</taxon>
    </lineage>
</organism>
<protein>
    <submittedName>
        <fullName evidence="1">27340_t:CDS:1</fullName>
    </submittedName>
</protein>
<name>A0A9N9K1I5_9GLOM</name>
<feature type="non-terminal residue" evidence="1">
    <location>
        <position position="82"/>
    </location>
</feature>
<accession>A0A9N9K1I5</accession>
<evidence type="ECO:0000313" key="1">
    <source>
        <dbReference type="EMBL" id="CAG8802559.1"/>
    </source>
</evidence>
<evidence type="ECO:0000313" key="2">
    <source>
        <dbReference type="Proteomes" id="UP000789405"/>
    </source>
</evidence>
<proteinExistence type="predicted"/>
<keyword evidence="2" id="KW-1185">Reference proteome</keyword>